<feature type="transmembrane region" description="Helical" evidence="6">
    <location>
        <begin position="254"/>
        <end position="280"/>
    </location>
</feature>
<evidence type="ECO:0000256" key="3">
    <source>
        <dbReference type="ARBA" id="ARBA00022692"/>
    </source>
</evidence>
<sequence length="334" mass="35840">MSISQTTEVPNADHMPAATQGRHVWRNFIIVAVAVAVVPLITSSQYYLHVAILVLINSTFSTSLSIIARTGQLSLCHAGFASVGGYISALGAMRLGIPPVFGIFIGGAVAGLVALPLGWIILRLRGVYFVLVTFTFGQLLTLLALDLQSITEGANGLVGVPPLSIFGYAFVDRVPFYYLAAGFAGLVFLFTWRLLGAPAGRNFTCVEENLQLAESTGIDTRKTQVIAFVIGSFIAGMGGALMTHYIRYISPDSFTFWSSVAFITMMVVGGRWALAGPFIGALIITPLPELLRDTGGFQHIIYGAILILVLQFLPDGIASISQRVKAISRRRAQP</sequence>
<protein>
    <recommendedName>
        <fullName evidence="9">Branched-chain amino acid ABC transporter permease</fullName>
    </recommendedName>
</protein>
<evidence type="ECO:0000256" key="4">
    <source>
        <dbReference type="ARBA" id="ARBA00022989"/>
    </source>
</evidence>
<keyword evidence="3 6" id="KW-0812">Transmembrane</keyword>
<keyword evidence="2" id="KW-1003">Cell membrane</keyword>
<reference evidence="7" key="1">
    <citation type="journal article" date="2014" name="Int. J. Syst. Evol. Microbiol.">
        <title>Complete genome sequence of Corynebacterium casei LMG S-19264T (=DSM 44701T), isolated from a smear-ripened cheese.</title>
        <authorList>
            <consortium name="US DOE Joint Genome Institute (JGI-PGF)"/>
            <person name="Walter F."/>
            <person name="Albersmeier A."/>
            <person name="Kalinowski J."/>
            <person name="Ruckert C."/>
        </authorList>
    </citation>
    <scope>NUCLEOTIDE SEQUENCE</scope>
    <source>
        <strain evidence="7">CCM 7684</strain>
    </source>
</reference>
<dbReference type="RefSeq" id="WP_229729193.1">
    <property type="nucleotide sequence ID" value="NZ_BMCP01000001.1"/>
</dbReference>
<feature type="transmembrane region" description="Helical" evidence="6">
    <location>
        <begin position="127"/>
        <end position="147"/>
    </location>
</feature>
<evidence type="ECO:0008006" key="9">
    <source>
        <dbReference type="Google" id="ProtNLM"/>
    </source>
</evidence>
<dbReference type="GO" id="GO:0005886">
    <property type="term" value="C:plasma membrane"/>
    <property type="evidence" value="ECO:0007669"/>
    <property type="project" value="UniProtKB-SubCell"/>
</dbReference>
<dbReference type="AlphaFoldDB" id="A0A8J2VNU6"/>
<proteinExistence type="predicted"/>
<comment type="caution">
    <text evidence="7">The sequence shown here is derived from an EMBL/GenBank/DDBJ whole genome shotgun (WGS) entry which is preliminary data.</text>
</comment>
<dbReference type="EMBL" id="BMCP01000001">
    <property type="protein sequence ID" value="GGE34505.1"/>
    <property type="molecule type" value="Genomic_DNA"/>
</dbReference>
<dbReference type="InterPro" id="IPR001851">
    <property type="entry name" value="ABC_transp_permease"/>
</dbReference>
<feature type="transmembrane region" description="Helical" evidence="6">
    <location>
        <begin position="101"/>
        <end position="122"/>
    </location>
</feature>
<feature type="transmembrane region" description="Helical" evidence="6">
    <location>
        <begin position="300"/>
        <end position="321"/>
    </location>
</feature>
<accession>A0A8J2VNU6</accession>
<feature type="transmembrane region" description="Helical" evidence="6">
    <location>
        <begin position="176"/>
        <end position="195"/>
    </location>
</feature>
<feature type="transmembrane region" description="Helical" evidence="6">
    <location>
        <begin position="24"/>
        <end position="41"/>
    </location>
</feature>
<dbReference type="PANTHER" id="PTHR30482">
    <property type="entry name" value="HIGH-AFFINITY BRANCHED-CHAIN AMINO ACID TRANSPORT SYSTEM PERMEASE"/>
    <property type="match status" value="1"/>
</dbReference>
<comment type="subcellular location">
    <subcellularLocation>
        <location evidence="1">Cell membrane</location>
        <topology evidence="1">Multi-pass membrane protein</topology>
    </subcellularLocation>
</comment>
<organism evidence="7 8">
    <name type="scientific">Agaricicola taiwanensis</name>
    <dbReference type="NCBI Taxonomy" id="591372"/>
    <lineage>
        <taxon>Bacteria</taxon>
        <taxon>Pseudomonadati</taxon>
        <taxon>Pseudomonadota</taxon>
        <taxon>Alphaproteobacteria</taxon>
        <taxon>Rhodobacterales</taxon>
        <taxon>Paracoccaceae</taxon>
        <taxon>Agaricicola</taxon>
    </lineage>
</organism>
<evidence type="ECO:0000256" key="5">
    <source>
        <dbReference type="ARBA" id="ARBA00023136"/>
    </source>
</evidence>
<dbReference type="Pfam" id="PF02653">
    <property type="entry name" value="BPD_transp_2"/>
    <property type="match status" value="1"/>
</dbReference>
<reference evidence="7" key="2">
    <citation type="submission" date="2020-09" db="EMBL/GenBank/DDBJ databases">
        <authorList>
            <person name="Sun Q."/>
            <person name="Sedlacek I."/>
        </authorList>
    </citation>
    <scope>NUCLEOTIDE SEQUENCE</scope>
    <source>
        <strain evidence="7">CCM 7684</strain>
    </source>
</reference>
<dbReference type="Proteomes" id="UP000602745">
    <property type="component" value="Unassembled WGS sequence"/>
</dbReference>
<dbReference type="GO" id="GO:0015658">
    <property type="term" value="F:branched-chain amino acid transmembrane transporter activity"/>
    <property type="evidence" value="ECO:0007669"/>
    <property type="project" value="InterPro"/>
</dbReference>
<dbReference type="CDD" id="cd06581">
    <property type="entry name" value="TM_PBP1_LivM_like"/>
    <property type="match status" value="1"/>
</dbReference>
<evidence type="ECO:0000256" key="1">
    <source>
        <dbReference type="ARBA" id="ARBA00004651"/>
    </source>
</evidence>
<evidence type="ECO:0000313" key="8">
    <source>
        <dbReference type="Proteomes" id="UP000602745"/>
    </source>
</evidence>
<dbReference type="PANTHER" id="PTHR30482:SF20">
    <property type="entry name" value="HIGH-AFFINITY BRANCHED-CHAIN AMINO ACID TRANSPORT SYSTEM PERMEASE PROTEIN LIVM"/>
    <property type="match status" value="1"/>
</dbReference>
<name>A0A8J2VNU6_9RHOB</name>
<feature type="transmembrane region" description="Helical" evidence="6">
    <location>
        <begin position="225"/>
        <end position="242"/>
    </location>
</feature>
<evidence type="ECO:0000256" key="2">
    <source>
        <dbReference type="ARBA" id="ARBA00022475"/>
    </source>
</evidence>
<evidence type="ECO:0000313" key="7">
    <source>
        <dbReference type="EMBL" id="GGE34505.1"/>
    </source>
</evidence>
<feature type="transmembrane region" description="Helical" evidence="6">
    <location>
        <begin position="75"/>
        <end position="95"/>
    </location>
</feature>
<keyword evidence="5 6" id="KW-0472">Membrane</keyword>
<dbReference type="InterPro" id="IPR043428">
    <property type="entry name" value="LivM-like"/>
</dbReference>
<gene>
    <name evidence="7" type="ORF">GCM10007276_09900</name>
</gene>
<feature type="transmembrane region" description="Helical" evidence="6">
    <location>
        <begin position="47"/>
        <end position="68"/>
    </location>
</feature>
<evidence type="ECO:0000256" key="6">
    <source>
        <dbReference type="SAM" id="Phobius"/>
    </source>
</evidence>
<keyword evidence="8" id="KW-1185">Reference proteome</keyword>
<keyword evidence="4 6" id="KW-1133">Transmembrane helix</keyword>